<dbReference type="RefSeq" id="WP_380962848.1">
    <property type="nucleotide sequence ID" value="NZ_JBHTCO010000002.1"/>
</dbReference>
<name>A0ABW2PVB1_9BACL</name>
<dbReference type="Gene3D" id="3.40.800.10">
    <property type="entry name" value="Ureohydrolase domain"/>
    <property type="match status" value="1"/>
</dbReference>
<reference evidence="2" key="1">
    <citation type="journal article" date="2019" name="Int. J. Syst. Evol. Microbiol.">
        <title>The Global Catalogue of Microorganisms (GCM) 10K type strain sequencing project: providing services to taxonomists for standard genome sequencing and annotation.</title>
        <authorList>
            <consortium name="The Broad Institute Genomics Platform"/>
            <consortium name="The Broad Institute Genome Sequencing Center for Infectious Disease"/>
            <person name="Wu L."/>
            <person name="Ma J."/>
        </authorList>
    </citation>
    <scope>NUCLEOTIDE SEQUENCE [LARGE SCALE GENOMIC DNA]</scope>
    <source>
        <strain evidence="2">CGMCC 1.16305</strain>
    </source>
</reference>
<gene>
    <name evidence="1" type="ORF">ACFQRG_01335</name>
</gene>
<keyword evidence="2" id="KW-1185">Reference proteome</keyword>
<evidence type="ECO:0000313" key="2">
    <source>
        <dbReference type="Proteomes" id="UP001596505"/>
    </source>
</evidence>
<sequence>MNQFHLSAVTPEELVKDSSSVLSWLENLNPSKVFIHFDLDVLDLREFRSLLAANPDTYEEMLKKAPKASSMETIIRVLQDVTKAHDVVGLGITEHFPWDAYHLQNMSQRIPLFGNINKTDKAPYNWSL</sequence>
<protein>
    <submittedName>
        <fullName evidence="1">Uncharacterized protein</fullName>
    </submittedName>
</protein>
<dbReference type="SUPFAM" id="SSF52768">
    <property type="entry name" value="Arginase/deacetylase"/>
    <property type="match status" value="1"/>
</dbReference>
<accession>A0ABW2PVB1</accession>
<proteinExistence type="predicted"/>
<comment type="caution">
    <text evidence="1">The sequence shown here is derived from an EMBL/GenBank/DDBJ whole genome shotgun (WGS) entry which is preliminary data.</text>
</comment>
<organism evidence="1 2">
    <name type="scientific">Scopulibacillus cellulosilyticus</name>
    <dbReference type="NCBI Taxonomy" id="2665665"/>
    <lineage>
        <taxon>Bacteria</taxon>
        <taxon>Bacillati</taxon>
        <taxon>Bacillota</taxon>
        <taxon>Bacilli</taxon>
        <taxon>Bacillales</taxon>
        <taxon>Sporolactobacillaceae</taxon>
        <taxon>Scopulibacillus</taxon>
    </lineage>
</organism>
<dbReference type="Proteomes" id="UP001596505">
    <property type="component" value="Unassembled WGS sequence"/>
</dbReference>
<evidence type="ECO:0000313" key="1">
    <source>
        <dbReference type="EMBL" id="MFC7391635.1"/>
    </source>
</evidence>
<dbReference type="EMBL" id="JBHTCO010000002">
    <property type="protein sequence ID" value="MFC7391635.1"/>
    <property type="molecule type" value="Genomic_DNA"/>
</dbReference>
<dbReference type="InterPro" id="IPR023696">
    <property type="entry name" value="Ureohydrolase_dom_sf"/>
</dbReference>